<accession>A0A2V2YAF2</accession>
<name>A0A2V2YAF2_9BACL</name>
<dbReference type="Proteomes" id="UP000246635">
    <property type="component" value="Unassembled WGS sequence"/>
</dbReference>
<protein>
    <submittedName>
        <fullName evidence="1">Uncharacterized protein</fullName>
    </submittedName>
</protein>
<dbReference type="RefSeq" id="WP_110047698.1">
    <property type="nucleotide sequence ID" value="NZ_CP054612.1"/>
</dbReference>
<sequence>MSKYSFIVSNSTLPEIDLTDAKRMKYGEYKKLYKESRGSRGSSSILDQLDDKDDELVILIMNPIKMHHLKITICTNPPSGIEEYIQKDFIYWLEGDSDDGIWKEQLYEYLLGLNNYKNGLEIWSIWFGDGLQDIEEIQLKLSELKISDLEALQGVRMNYCIKIE</sequence>
<dbReference type="AlphaFoldDB" id="A0A2V2YAF2"/>
<dbReference type="EMBL" id="QGTQ01000060">
    <property type="protein sequence ID" value="PWV87632.1"/>
    <property type="molecule type" value="Genomic_DNA"/>
</dbReference>
<organism evidence="1 2">
    <name type="scientific">Paenibacillus cellulosilyticus</name>
    <dbReference type="NCBI Taxonomy" id="375489"/>
    <lineage>
        <taxon>Bacteria</taxon>
        <taxon>Bacillati</taxon>
        <taxon>Bacillota</taxon>
        <taxon>Bacilli</taxon>
        <taxon>Bacillales</taxon>
        <taxon>Paenibacillaceae</taxon>
        <taxon>Paenibacillus</taxon>
    </lineage>
</organism>
<proteinExistence type="predicted"/>
<evidence type="ECO:0000313" key="2">
    <source>
        <dbReference type="Proteomes" id="UP000246635"/>
    </source>
</evidence>
<keyword evidence="2" id="KW-1185">Reference proteome</keyword>
<comment type="caution">
    <text evidence="1">The sequence shown here is derived from an EMBL/GenBank/DDBJ whole genome shotgun (WGS) entry which is preliminary data.</text>
</comment>
<evidence type="ECO:0000313" key="1">
    <source>
        <dbReference type="EMBL" id="PWV87632.1"/>
    </source>
</evidence>
<dbReference type="OrthoDB" id="1797524at2"/>
<gene>
    <name evidence="1" type="ORF">DFQ01_1606</name>
</gene>
<reference evidence="1 2" key="1">
    <citation type="submission" date="2018-05" db="EMBL/GenBank/DDBJ databases">
        <title>Genomic Encyclopedia of Type Strains, Phase III (KMG-III): the genomes of soil and plant-associated and newly described type strains.</title>
        <authorList>
            <person name="Whitman W."/>
        </authorList>
    </citation>
    <scope>NUCLEOTIDE SEQUENCE [LARGE SCALE GENOMIC DNA]</scope>
    <source>
        <strain evidence="1 2">CECT 5696</strain>
    </source>
</reference>